<keyword evidence="2" id="KW-1185">Reference proteome</keyword>
<gene>
    <name evidence="1" type="ORF">SAMN02745168_0361</name>
</gene>
<dbReference type="AlphaFoldDB" id="A0A1W1YE94"/>
<proteinExistence type="predicted"/>
<evidence type="ECO:0000313" key="1">
    <source>
        <dbReference type="EMBL" id="SMC34466.1"/>
    </source>
</evidence>
<accession>A0A1W1YE94</accession>
<dbReference type="RefSeq" id="WP_084233013.1">
    <property type="nucleotide sequence ID" value="NZ_FWXW01000001.1"/>
</dbReference>
<evidence type="ECO:0008006" key="3">
    <source>
        <dbReference type="Google" id="ProtNLM"/>
    </source>
</evidence>
<protein>
    <recommendedName>
        <fullName evidence="3">Repeat domain-containing protein</fullName>
    </recommendedName>
</protein>
<dbReference type="EMBL" id="FWXW01000001">
    <property type="protein sequence ID" value="SMC34466.1"/>
    <property type="molecule type" value="Genomic_DNA"/>
</dbReference>
<sequence>MKAWKNIGIGIVFAAALLLISAHLFSQRTAPEGSAELRDIVSFCVGDANGNGTDDLLAISGSGKTDEGERNGQFLLICDASAKEDLDTLGYIPPEKIRNRIDLAPIRPMKVQLGDVNGDGINEVSICVYKTTKFHPVLAKRPFFFDLKNGNLIPFWLGSRLSRPFDDYILRDLDGDGADEIISIEELENGGRVLALYNWRGFGFEMLTESKEYDGTLRFAYDPAEQAGEGEIRAVLSSYGEQKALVFRLKDERFIFAE</sequence>
<dbReference type="STRING" id="1122930.SAMN02745168_0361"/>
<dbReference type="OrthoDB" id="1707115at2"/>
<name>A0A1W1YE94_9FIRM</name>
<reference evidence="1 2" key="1">
    <citation type="submission" date="2017-04" db="EMBL/GenBank/DDBJ databases">
        <authorList>
            <person name="Afonso C.L."/>
            <person name="Miller P.J."/>
            <person name="Scott M.A."/>
            <person name="Spackman E."/>
            <person name="Goraichik I."/>
            <person name="Dimitrov K.M."/>
            <person name="Suarez D.L."/>
            <person name="Swayne D.E."/>
        </authorList>
    </citation>
    <scope>NUCLEOTIDE SEQUENCE [LARGE SCALE GENOMIC DNA]</scope>
    <source>
        <strain evidence="1 2">DSM 12816</strain>
    </source>
</reference>
<dbReference type="InterPro" id="IPR028994">
    <property type="entry name" value="Integrin_alpha_N"/>
</dbReference>
<dbReference type="Proteomes" id="UP000192790">
    <property type="component" value="Unassembled WGS sequence"/>
</dbReference>
<evidence type="ECO:0000313" key="2">
    <source>
        <dbReference type="Proteomes" id="UP000192790"/>
    </source>
</evidence>
<dbReference type="SUPFAM" id="SSF69318">
    <property type="entry name" value="Integrin alpha N-terminal domain"/>
    <property type="match status" value="1"/>
</dbReference>
<organism evidence="1 2">
    <name type="scientific">Papillibacter cinnamivorans DSM 12816</name>
    <dbReference type="NCBI Taxonomy" id="1122930"/>
    <lineage>
        <taxon>Bacteria</taxon>
        <taxon>Bacillati</taxon>
        <taxon>Bacillota</taxon>
        <taxon>Clostridia</taxon>
        <taxon>Eubacteriales</taxon>
        <taxon>Oscillospiraceae</taxon>
        <taxon>Papillibacter</taxon>
    </lineage>
</organism>